<gene>
    <name evidence="2" type="ORF">OVN521_LOCUS47548</name>
    <name evidence="3" type="ORF">OVN521_LOCUS47577</name>
</gene>
<dbReference type="EMBL" id="CAJOBG010093874">
    <property type="protein sequence ID" value="CAF4675392.1"/>
    <property type="molecule type" value="Genomic_DNA"/>
</dbReference>
<evidence type="ECO:0000256" key="1">
    <source>
        <dbReference type="SAM" id="MobiDB-lite"/>
    </source>
</evidence>
<comment type="caution">
    <text evidence="2">The sequence shown here is derived from an EMBL/GenBank/DDBJ whole genome shotgun (WGS) entry which is preliminary data.</text>
</comment>
<evidence type="ECO:0000313" key="4">
    <source>
        <dbReference type="Proteomes" id="UP000663866"/>
    </source>
</evidence>
<name>A0A821GZM4_9BILA</name>
<organism evidence="2 4">
    <name type="scientific">Rotaria magnacalcarata</name>
    <dbReference type="NCBI Taxonomy" id="392030"/>
    <lineage>
        <taxon>Eukaryota</taxon>
        <taxon>Metazoa</taxon>
        <taxon>Spiralia</taxon>
        <taxon>Gnathifera</taxon>
        <taxon>Rotifera</taxon>
        <taxon>Eurotatoria</taxon>
        <taxon>Bdelloidea</taxon>
        <taxon>Philodinida</taxon>
        <taxon>Philodinidae</taxon>
        <taxon>Rotaria</taxon>
    </lineage>
</organism>
<protein>
    <submittedName>
        <fullName evidence="2">Uncharacterized protein</fullName>
    </submittedName>
</protein>
<dbReference type="AlphaFoldDB" id="A0A821GZM4"/>
<evidence type="ECO:0000313" key="2">
    <source>
        <dbReference type="EMBL" id="CAF4675392.1"/>
    </source>
</evidence>
<feature type="region of interest" description="Disordered" evidence="1">
    <location>
        <begin position="40"/>
        <end position="65"/>
    </location>
</feature>
<sequence length="65" mass="7913">QAIRESQDLRTELTKLQDLEQQIESYKIQIIELENQNRTKTNEFTEKDEQIQKLSKENRELHQQI</sequence>
<feature type="non-terminal residue" evidence="2">
    <location>
        <position position="1"/>
    </location>
</feature>
<proteinExistence type="predicted"/>
<keyword evidence="4" id="KW-1185">Reference proteome</keyword>
<evidence type="ECO:0000313" key="3">
    <source>
        <dbReference type="EMBL" id="CAF4676435.1"/>
    </source>
</evidence>
<reference evidence="2" key="1">
    <citation type="submission" date="2021-02" db="EMBL/GenBank/DDBJ databases">
        <authorList>
            <person name="Nowell W R."/>
        </authorList>
    </citation>
    <scope>NUCLEOTIDE SEQUENCE</scope>
</reference>
<dbReference type="Proteomes" id="UP000663866">
    <property type="component" value="Unassembled WGS sequence"/>
</dbReference>
<feature type="non-terminal residue" evidence="2">
    <location>
        <position position="65"/>
    </location>
</feature>
<dbReference type="EMBL" id="CAJOBG010094176">
    <property type="protein sequence ID" value="CAF4676435.1"/>
    <property type="molecule type" value="Genomic_DNA"/>
</dbReference>
<accession>A0A821GZM4</accession>